<protein>
    <submittedName>
        <fullName evidence="1">Uncharacterized protein</fullName>
    </submittedName>
</protein>
<dbReference type="EMBL" id="KZ819603">
    <property type="protein sequence ID" value="PWN34727.1"/>
    <property type="molecule type" value="Genomic_DNA"/>
</dbReference>
<reference evidence="1 2" key="1">
    <citation type="journal article" date="2018" name="Mol. Biol. Evol.">
        <title>Broad Genomic Sampling Reveals a Smut Pathogenic Ancestry of the Fungal Clade Ustilaginomycotina.</title>
        <authorList>
            <person name="Kijpornyongpan T."/>
            <person name="Mondo S.J."/>
            <person name="Barry K."/>
            <person name="Sandor L."/>
            <person name="Lee J."/>
            <person name="Lipzen A."/>
            <person name="Pangilinan J."/>
            <person name="LaButti K."/>
            <person name="Hainaut M."/>
            <person name="Henrissat B."/>
            <person name="Grigoriev I.V."/>
            <person name="Spatafora J.W."/>
            <person name="Aime M.C."/>
        </authorList>
    </citation>
    <scope>NUCLEOTIDE SEQUENCE [LARGE SCALE GENOMIC DNA]</scope>
    <source>
        <strain evidence="1 2">MCA 3882</strain>
    </source>
</reference>
<proteinExistence type="predicted"/>
<dbReference type="GeneID" id="37020353"/>
<accession>A0A316VAT9</accession>
<dbReference type="AlphaFoldDB" id="A0A316VAT9"/>
<gene>
    <name evidence="1" type="ORF">FA14DRAFT_160210</name>
</gene>
<sequence length="97" mass="11369">MPWHEIPEKGTKQPFFGVHTILDRLAKFAENDLKFSHALCSVWVFIRTMCICSDCAYFSFILWIGNLQFLFNFIRSRNNQIIFGVAFNAYSLPKTKK</sequence>
<dbReference type="Proteomes" id="UP000245771">
    <property type="component" value="Unassembled WGS sequence"/>
</dbReference>
<evidence type="ECO:0000313" key="1">
    <source>
        <dbReference type="EMBL" id="PWN34727.1"/>
    </source>
</evidence>
<dbReference type="RefSeq" id="XP_025355029.1">
    <property type="nucleotide sequence ID" value="XM_025498572.1"/>
</dbReference>
<evidence type="ECO:0000313" key="2">
    <source>
        <dbReference type="Proteomes" id="UP000245771"/>
    </source>
</evidence>
<organism evidence="1 2">
    <name type="scientific">Meira miltonrushii</name>
    <dbReference type="NCBI Taxonomy" id="1280837"/>
    <lineage>
        <taxon>Eukaryota</taxon>
        <taxon>Fungi</taxon>
        <taxon>Dikarya</taxon>
        <taxon>Basidiomycota</taxon>
        <taxon>Ustilaginomycotina</taxon>
        <taxon>Exobasidiomycetes</taxon>
        <taxon>Exobasidiales</taxon>
        <taxon>Brachybasidiaceae</taxon>
        <taxon>Meira</taxon>
    </lineage>
</organism>
<dbReference type="InParanoid" id="A0A316VAT9"/>
<name>A0A316VAT9_9BASI</name>
<keyword evidence="2" id="KW-1185">Reference proteome</keyword>